<sequence length="183" mass="20540">MMVGAFLWGGLADKTGRRRCLILALAINCIFAFLSSFAQGYGFFLFFRLLSGIGIGGTVPIVYSYFSEFLQMDKRGEHLSWLCMFWMIGGIYASFTAWGIIPRYGMISMLFDKQHCGPWSRGLLHHVLSTCLGRGIAAKSITQCNQLGFLGNGYITFCQLALCDQMTVAVLYYSHYETVLYAH</sequence>
<keyword evidence="3" id="KW-0813">Transport</keyword>
<comment type="similarity">
    <text evidence="2">Belongs to the major facilitator superfamily.</text>
</comment>
<dbReference type="Proteomes" id="UP001476798">
    <property type="component" value="Unassembled WGS sequence"/>
</dbReference>
<evidence type="ECO:0000256" key="2">
    <source>
        <dbReference type="ARBA" id="ARBA00008335"/>
    </source>
</evidence>
<feature type="domain" description="Major facilitator superfamily (MFS) profile" evidence="8">
    <location>
        <begin position="1"/>
        <end position="183"/>
    </location>
</feature>
<dbReference type="InterPro" id="IPR036259">
    <property type="entry name" value="MFS_trans_sf"/>
</dbReference>
<reference evidence="9 10" key="1">
    <citation type="submission" date="2021-06" db="EMBL/GenBank/DDBJ databases">
        <authorList>
            <person name="Palmer J.M."/>
        </authorList>
    </citation>
    <scope>NUCLEOTIDE SEQUENCE [LARGE SCALE GENOMIC DNA]</scope>
    <source>
        <strain evidence="9 10">GA_2019</strain>
        <tissue evidence="9">Muscle</tissue>
    </source>
</reference>
<dbReference type="InterPro" id="IPR005828">
    <property type="entry name" value="MFS_sugar_transport-like"/>
</dbReference>
<keyword evidence="5 7" id="KW-1133">Transmembrane helix</keyword>
<evidence type="ECO:0000256" key="7">
    <source>
        <dbReference type="SAM" id="Phobius"/>
    </source>
</evidence>
<dbReference type="InterPro" id="IPR020846">
    <property type="entry name" value="MFS_dom"/>
</dbReference>
<keyword evidence="6 7" id="KW-0472">Membrane</keyword>
<dbReference type="PROSITE" id="PS00217">
    <property type="entry name" value="SUGAR_TRANSPORT_2"/>
    <property type="match status" value="1"/>
</dbReference>
<dbReference type="PANTHER" id="PTHR23511">
    <property type="entry name" value="SYNAPTIC VESICLE GLYCOPROTEIN 2"/>
    <property type="match status" value="1"/>
</dbReference>
<comment type="subcellular location">
    <subcellularLocation>
        <location evidence="1">Membrane</location>
        <topology evidence="1">Multi-pass membrane protein</topology>
    </subcellularLocation>
</comment>
<protein>
    <submittedName>
        <fullName evidence="9">Synaptic vesicle glycoprotein 2A</fullName>
    </submittedName>
</protein>
<accession>A0ABV0PSJ0</accession>
<feature type="transmembrane region" description="Helical" evidence="7">
    <location>
        <begin position="44"/>
        <end position="66"/>
    </location>
</feature>
<feature type="transmembrane region" description="Helical" evidence="7">
    <location>
        <begin position="78"/>
        <end position="101"/>
    </location>
</feature>
<evidence type="ECO:0000259" key="8">
    <source>
        <dbReference type="PROSITE" id="PS50850"/>
    </source>
</evidence>
<evidence type="ECO:0000313" key="10">
    <source>
        <dbReference type="Proteomes" id="UP001476798"/>
    </source>
</evidence>
<evidence type="ECO:0000256" key="3">
    <source>
        <dbReference type="ARBA" id="ARBA00022448"/>
    </source>
</evidence>
<keyword evidence="4 7" id="KW-0812">Transmembrane</keyword>
<evidence type="ECO:0000256" key="4">
    <source>
        <dbReference type="ARBA" id="ARBA00022692"/>
    </source>
</evidence>
<gene>
    <name evidence="9" type="primary">SV2A_4</name>
    <name evidence="9" type="ORF">GOODEAATRI_028844</name>
</gene>
<keyword evidence="10" id="KW-1185">Reference proteome</keyword>
<evidence type="ECO:0000256" key="5">
    <source>
        <dbReference type="ARBA" id="ARBA00022989"/>
    </source>
</evidence>
<proteinExistence type="inferred from homology"/>
<evidence type="ECO:0000256" key="1">
    <source>
        <dbReference type="ARBA" id="ARBA00004141"/>
    </source>
</evidence>
<dbReference type="InterPro" id="IPR005829">
    <property type="entry name" value="Sugar_transporter_CS"/>
</dbReference>
<name>A0ABV0PSJ0_9TELE</name>
<dbReference type="Pfam" id="PF00083">
    <property type="entry name" value="Sugar_tr"/>
    <property type="match status" value="1"/>
</dbReference>
<evidence type="ECO:0000256" key="6">
    <source>
        <dbReference type="ARBA" id="ARBA00023136"/>
    </source>
</evidence>
<comment type="caution">
    <text evidence="9">The sequence shown here is derived from an EMBL/GenBank/DDBJ whole genome shotgun (WGS) entry which is preliminary data.</text>
</comment>
<dbReference type="SUPFAM" id="SSF103473">
    <property type="entry name" value="MFS general substrate transporter"/>
    <property type="match status" value="1"/>
</dbReference>
<feature type="transmembrane region" description="Helical" evidence="7">
    <location>
        <begin position="20"/>
        <end position="38"/>
    </location>
</feature>
<dbReference type="EMBL" id="JAHRIO010084067">
    <property type="protein sequence ID" value="MEQ2186476.1"/>
    <property type="molecule type" value="Genomic_DNA"/>
</dbReference>
<organism evidence="9 10">
    <name type="scientific">Goodea atripinnis</name>
    <dbReference type="NCBI Taxonomy" id="208336"/>
    <lineage>
        <taxon>Eukaryota</taxon>
        <taxon>Metazoa</taxon>
        <taxon>Chordata</taxon>
        <taxon>Craniata</taxon>
        <taxon>Vertebrata</taxon>
        <taxon>Euteleostomi</taxon>
        <taxon>Actinopterygii</taxon>
        <taxon>Neopterygii</taxon>
        <taxon>Teleostei</taxon>
        <taxon>Neoteleostei</taxon>
        <taxon>Acanthomorphata</taxon>
        <taxon>Ovalentaria</taxon>
        <taxon>Atherinomorphae</taxon>
        <taxon>Cyprinodontiformes</taxon>
        <taxon>Goodeidae</taxon>
        <taxon>Goodea</taxon>
    </lineage>
</organism>
<dbReference type="PANTHER" id="PTHR23511:SF2">
    <property type="entry name" value="SYNAPTIC VESICLE GLYCOPROTEIN 2B"/>
    <property type="match status" value="1"/>
</dbReference>
<dbReference type="PROSITE" id="PS50850">
    <property type="entry name" value="MFS"/>
    <property type="match status" value="1"/>
</dbReference>
<evidence type="ECO:0000313" key="9">
    <source>
        <dbReference type="EMBL" id="MEQ2186476.1"/>
    </source>
</evidence>
<dbReference type="Gene3D" id="1.20.1250.20">
    <property type="entry name" value="MFS general substrate transporter like domains"/>
    <property type="match status" value="1"/>
</dbReference>